<keyword evidence="3" id="KW-1185">Reference proteome</keyword>
<gene>
    <name evidence="2" type="ORF">BKA23_2691</name>
</gene>
<dbReference type="EMBL" id="VIVQ01000002">
    <property type="protein sequence ID" value="TWE10335.1"/>
    <property type="molecule type" value="Genomic_DNA"/>
</dbReference>
<dbReference type="RefSeq" id="WP_145229225.1">
    <property type="nucleotide sequence ID" value="NZ_VIVQ01000002.1"/>
</dbReference>
<dbReference type="InterPro" id="IPR033932">
    <property type="entry name" value="YtcJ-like"/>
</dbReference>
<dbReference type="PANTHER" id="PTHR22642:SF2">
    <property type="entry name" value="PROTEIN LONG AFTER FAR-RED 3"/>
    <property type="match status" value="1"/>
</dbReference>
<accession>A0A561E3Y9</accession>
<dbReference type="Proteomes" id="UP000318297">
    <property type="component" value="Unassembled WGS sequence"/>
</dbReference>
<sequence>MTSADLVITGAPVWTADAARSWTDAVAIRSGVVVALGAADCATITGAKTQQLQLDSGMVVPGFQDAHVHPPFAGRNLDNVDLSGVAGLRAYLEAIGRYAAEHPEREWIVGGGWALEHFPGGLPRKEDLDAVVPDRPVFLFNKDVHGAWVNSAALRRGGIDAATPDPVGGRYERDAMTGEPTGMLQEGAAYSFEADVVPAPSTQEWASHILRAQRHLHSLGITGWQDAWVTPATQAAYERIATDGRLTARVVGALWWDRHQDISQIETLVERRRVTGSFHATSVKIMVDGIVENGTAAMLEPYCRHDLGEHPNGLTYVDALDLQRAVTRLDALGFQVHQHAIGDAAVRAALDAVEAARKTNGASDHRHHIAHVQVVNPVDLPRFRELGVVVNCQTYWAQNEPQMKELNIPALGPQRSAQMYPFASIAASGAVLAMGSDWGVTTADPLAQIEVAVHRVDPGARDEEPFLLHEALSLPAALAAFTAGSAYVNHDSDGGTITVGKRADLAVLDTNIFDAGVRPADATVTHTIAAGRFVHGG</sequence>
<name>A0A561E3Y9_9MICO</name>
<comment type="caution">
    <text evidence="2">The sequence shown here is derived from an EMBL/GenBank/DDBJ whole genome shotgun (WGS) entry which is preliminary data.</text>
</comment>
<protein>
    <recommendedName>
        <fullName evidence="1">Amidohydrolase 3 domain-containing protein</fullName>
    </recommendedName>
</protein>
<dbReference type="AlphaFoldDB" id="A0A561E3Y9"/>
<evidence type="ECO:0000313" key="3">
    <source>
        <dbReference type="Proteomes" id="UP000318297"/>
    </source>
</evidence>
<dbReference type="SUPFAM" id="SSF51556">
    <property type="entry name" value="Metallo-dependent hydrolases"/>
    <property type="match status" value="1"/>
</dbReference>
<dbReference type="CDD" id="cd01300">
    <property type="entry name" value="YtcJ_like"/>
    <property type="match status" value="1"/>
</dbReference>
<dbReference type="Gene3D" id="3.10.310.70">
    <property type="match status" value="1"/>
</dbReference>
<proteinExistence type="predicted"/>
<dbReference type="OrthoDB" id="3238066at2"/>
<dbReference type="Gene3D" id="3.20.20.140">
    <property type="entry name" value="Metal-dependent hydrolases"/>
    <property type="match status" value="1"/>
</dbReference>
<dbReference type="InterPro" id="IPR013108">
    <property type="entry name" value="Amidohydro_3"/>
</dbReference>
<dbReference type="SUPFAM" id="SSF51338">
    <property type="entry name" value="Composite domain of metallo-dependent hydrolases"/>
    <property type="match status" value="1"/>
</dbReference>
<dbReference type="InterPro" id="IPR032466">
    <property type="entry name" value="Metal_Hydrolase"/>
</dbReference>
<feature type="domain" description="Amidohydrolase 3" evidence="1">
    <location>
        <begin position="57"/>
        <end position="535"/>
    </location>
</feature>
<dbReference type="Gene3D" id="2.30.40.10">
    <property type="entry name" value="Urease, subunit C, domain 1"/>
    <property type="match status" value="1"/>
</dbReference>
<dbReference type="PANTHER" id="PTHR22642">
    <property type="entry name" value="IMIDAZOLONEPROPIONASE"/>
    <property type="match status" value="1"/>
</dbReference>
<dbReference type="Pfam" id="PF07969">
    <property type="entry name" value="Amidohydro_3"/>
    <property type="match status" value="1"/>
</dbReference>
<dbReference type="GO" id="GO:0016810">
    <property type="term" value="F:hydrolase activity, acting on carbon-nitrogen (but not peptide) bonds"/>
    <property type="evidence" value="ECO:0007669"/>
    <property type="project" value="InterPro"/>
</dbReference>
<organism evidence="2 3">
    <name type="scientific">Rudaeicoccus suwonensis</name>
    <dbReference type="NCBI Taxonomy" id="657409"/>
    <lineage>
        <taxon>Bacteria</taxon>
        <taxon>Bacillati</taxon>
        <taxon>Actinomycetota</taxon>
        <taxon>Actinomycetes</taxon>
        <taxon>Micrococcales</taxon>
        <taxon>Dermacoccaceae</taxon>
        <taxon>Rudaeicoccus</taxon>
    </lineage>
</organism>
<reference evidence="2 3" key="1">
    <citation type="submission" date="2019-06" db="EMBL/GenBank/DDBJ databases">
        <title>Sequencing the genomes of 1000 actinobacteria strains.</title>
        <authorList>
            <person name="Klenk H.-P."/>
        </authorList>
    </citation>
    <scope>NUCLEOTIDE SEQUENCE [LARGE SCALE GENOMIC DNA]</scope>
    <source>
        <strain evidence="2 3">DSM 19560</strain>
    </source>
</reference>
<evidence type="ECO:0000313" key="2">
    <source>
        <dbReference type="EMBL" id="TWE10335.1"/>
    </source>
</evidence>
<evidence type="ECO:0000259" key="1">
    <source>
        <dbReference type="Pfam" id="PF07969"/>
    </source>
</evidence>
<dbReference type="InterPro" id="IPR011059">
    <property type="entry name" value="Metal-dep_hydrolase_composite"/>
</dbReference>